<reference evidence="1" key="1">
    <citation type="submission" date="2014-05" db="EMBL/GenBank/DDBJ databases">
        <authorList>
            <person name="Chronopoulou M."/>
        </authorList>
    </citation>
    <scope>NUCLEOTIDE SEQUENCE</scope>
    <source>
        <tissue evidence="1">Whole organism</tissue>
    </source>
</reference>
<accession>A0A0K2SZA1</accession>
<evidence type="ECO:0000313" key="1">
    <source>
        <dbReference type="EMBL" id="CDW18850.1"/>
    </source>
</evidence>
<organism evidence="1">
    <name type="scientific">Lepeophtheirus salmonis</name>
    <name type="common">Salmon louse</name>
    <name type="synonym">Caligus salmonis</name>
    <dbReference type="NCBI Taxonomy" id="72036"/>
    <lineage>
        <taxon>Eukaryota</taxon>
        <taxon>Metazoa</taxon>
        <taxon>Ecdysozoa</taxon>
        <taxon>Arthropoda</taxon>
        <taxon>Crustacea</taxon>
        <taxon>Multicrustacea</taxon>
        <taxon>Hexanauplia</taxon>
        <taxon>Copepoda</taxon>
        <taxon>Siphonostomatoida</taxon>
        <taxon>Caligidae</taxon>
        <taxon>Lepeophtheirus</taxon>
    </lineage>
</organism>
<dbReference type="AlphaFoldDB" id="A0A0K2SZA1"/>
<name>A0A0K2SZA1_LEPSM</name>
<dbReference type="EMBL" id="HACA01001487">
    <property type="protein sequence ID" value="CDW18848.1"/>
    <property type="molecule type" value="Transcribed_RNA"/>
</dbReference>
<protein>
    <submittedName>
        <fullName evidence="1">Uncharacterized protein</fullName>
    </submittedName>
</protein>
<dbReference type="EMBL" id="HACA01001488">
    <property type="protein sequence ID" value="CDW18849.1"/>
    <property type="molecule type" value="Transcribed_RNA"/>
</dbReference>
<dbReference type="EMBL" id="HACA01001489">
    <property type="protein sequence ID" value="CDW18850.1"/>
    <property type="molecule type" value="Transcribed_RNA"/>
</dbReference>
<sequence length="154" mass="18043">MLNGIIIPQLTLDNICSEQSMRHEATRQFPRLDVVLNLKTHLISRQIFAQLRRLWRVKLDLKETVTGLASQLLTDSTIPRNPVRNFVSFIHINQTKVILFNQVQVFRHFVHQLIPARLFIQLHLDDGPIQQRHFHFHHSKPSIHPQSNTDNSPQ</sequence>
<proteinExistence type="predicted"/>